<keyword evidence="3 6" id="KW-0479">Metal-binding</keyword>
<keyword evidence="4 7" id="KW-0732">Signal</keyword>
<evidence type="ECO:0000256" key="6">
    <source>
        <dbReference type="PIRSR" id="PIRSR004846-1"/>
    </source>
</evidence>
<dbReference type="EMBL" id="JXQQ01000047">
    <property type="protein sequence ID" value="KIQ28795.1"/>
    <property type="molecule type" value="Genomic_DNA"/>
</dbReference>
<dbReference type="NCBIfam" id="TIGR01256">
    <property type="entry name" value="modA"/>
    <property type="match status" value="1"/>
</dbReference>
<name>A0A0D0MH38_VARPD</name>
<evidence type="ECO:0000256" key="2">
    <source>
        <dbReference type="ARBA" id="ARBA00022505"/>
    </source>
</evidence>
<evidence type="ECO:0000256" key="3">
    <source>
        <dbReference type="ARBA" id="ARBA00022723"/>
    </source>
</evidence>
<dbReference type="GO" id="GO:1901359">
    <property type="term" value="F:tungstate binding"/>
    <property type="evidence" value="ECO:0007669"/>
    <property type="project" value="UniProtKB-ARBA"/>
</dbReference>
<evidence type="ECO:0000313" key="9">
    <source>
        <dbReference type="Proteomes" id="UP000032067"/>
    </source>
</evidence>
<dbReference type="GO" id="GO:0015689">
    <property type="term" value="P:molybdate ion transport"/>
    <property type="evidence" value="ECO:0007669"/>
    <property type="project" value="InterPro"/>
</dbReference>
<feature type="chain" id="PRO_5002217139" evidence="7">
    <location>
        <begin position="22"/>
        <end position="249"/>
    </location>
</feature>
<dbReference type="RefSeq" id="WP_042580547.1">
    <property type="nucleotide sequence ID" value="NZ_JXQQ01000047.1"/>
</dbReference>
<dbReference type="InterPro" id="IPR050682">
    <property type="entry name" value="ModA/WtpA"/>
</dbReference>
<dbReference type="Pfam" id="PF13531">
    <property type="entry name" value="SBP_bac_11"/>
    <property type="match status" value="1"/>
</dbReference>
<feature type="binding site" evidence="6">
    <location>
        <position position="59"/>
    </location>
    <ligand>
        <name>molybdate</name>
        <dbReference type="ChEBI" id="CHEBI:36264"/>
    </ligand>
</feature>
<accession>A0A0D0MH38</accession>
<sequence>MRPFRLLSLVVALALPLAAAAQQITVSAAASLTDAFKEIGPKFEAAKPGATVRFNFAASGVLLQQIGQGAPVDVFASADQETMNRGVEQKLIDTGTRKDFVTNSLVLIEPAKDGVGVKSLQDLTGASVKKIAVGKTATVPVGRYTKQVLDGANLWTALEPKFVQADSVRQVLDYVSRGEVEAGFVYRTDAAVAGDKVRIVLSPSGSSPVTYPIAVVAESKQKAVATDFLNFLATDAAQEVLARYGFGKP</sequence>
<dbReference type="FunFam" id="3.40.190.10:FF:000035">
    <property type="entry name" value="Molybdate ABC transporter substrate-binding protein"/>
    <property type="match status" value="1"/>
</dbReference>
<dbReference type="PANTHER" id="PTHR30632:SF0">
    <property type="entry name" value="SULFATE-BINDING PROTEIN"/>
    <property type="match status" value="1"/>
</dbReference>
<dbReference type="InterPro" id="IPR005950">
    <property type="entry name" value="ModA"/>
</dbReference>
<dbReference type="AlphaFoldDB" id="A0A0D0MH38"/>
<feature type="binding site" evidence="6">
    <location>
        <position position="31"/>
    </location>
    <ligand>
        <name>molybdate</name>
        <dbReference type="ChEBI" id="CHEBI:36264"/>
    </ligand>
</feature>
<feature type="binding site" evidence="6">
    <location>
        <position position="186"/>
    </location>
    <ligand>
        <name>molybdate</name>
        <dbReference type="ChEBI" id="CHEBI:36264"/>
    </ligand>
</feature>
<comment type="caution">
    <text evidence="8">The sequence shown here is derived from an EMBL/GenBank/DDBJ whole genome shotgun (WGS) entry which is preliminary data.</text>
</comment>
<organism evidence="8 9">
    <name type="scientific">Variovorax paradoxus</name>
    <dbReference type="NCBI Taxonomy" id="34073"/>
    <lineage>
        <taxon>Bacteria</taxon>
        <taxon>Pseudomonadati</taxon>
        <taxon>Pseudomonadota</taxon>
        <taxon>Betaproteobacteria</taxon>
        <taxon>Burkholderiales</taxon>
        <taxon>Comamonadaceae</taxon>
        <taxon>Variovorax</taxon>
    </lineage>
</organism>
<comment type="subunit">
    <text evidence="5">The complex is composed of two ATP-binding proteins (ModC), two transmembrane proteins (ModB) and a solute-binding protein (ModA).</text>
</comment>
<reference evidence="8 9" key="1">
    <citation type="submission" date="2014-12" db="EMBL/GenBank/DDBJ databases">
        <title>16Stimator: statistical estimation of ribosomal gene copy numbers from draft genome assemblies.</title>
        <authorList>
            <person name="Perisin M.A."/>
            <person name="Vetter M."/>
            <person name="Gilbert J.A."/>
            <person name="Bergelson J."/>
        </authorList>
    </citation>
    <scope>NUCLEOTIDE SEQUENCE [LARGE SCALE GENOMIC DNA]</scope>
    <source>
        <strain evidence="8 9">MEDvA23</strain>
    </source>
</reference>
<dbReference type="SUPFAM" id="SSF53850">
    <property type="entry name" value="Periplasmic binding protein-like II"/>
    <property type="match status" value="1"/>
</dbReference>
<gene>
    <name evidence="8" type="ORF">RT97_19895</name>
</gene>
<comment type="similarity">
    <text evidence="1">Belongs to the bacterial solute-binding protein ModA family.</text>
</comment>
<dbReference type="GO" id="GO:0030973">
    <property type="term" value="F:molybdate ion binding"/>
    <property type="evidence" value="ECO:0007669"/>
    <property type="project" value="UniProtKB-ARBA"/>
</dbReference>
<protein>
    <submittedName>
        <fullName evidence="8">Molybdate ABC transporter substrate-binding protein</fullName>
    </submittedName>
</protein>
<dbReference type="OrthoDB" id="9785015at2"/>
<feature type="signal peptide" evidence="7">
    <location>
        <begin position="1"/>
        <end position="21"/>
    </location>
</feature>
<evidence type="ECO:0000256" key="7">
    <source>
        <dbReference type="SAM" id="SignalP"/>
    </source>
</evidence>
<dbReference type="PANTHER" id="PTHR30632">
    <property type="entry name" value="MOLYBDATE-BINDING PERIPLASMIC PROTEIN"/>
    <property type="match status" value="1"/>
</dbReference>
<evidence type="ECO:0000313" key="8">
    <source>
        <dbReference type="EMBL" id="KIQ28795.1"/>
    </source>
</evidence>
<dbReference type="GO" id="GO:0046872">
    <property type="term" value="F:metal ion binding"/>
    <property type="evidence" value="ECO:0007669"/>
    <property type="project" value="UniProtKB-KW"/>
</dbReference>
<proteinExistence type="inferred from homology"/>
<evidence type="ECO:0000256" key="4">
    <source>
        <dbReference type="ARBA" id="ARBA00022729"/>
    </source>
</evidence>
<feature type="binding site" evidence="6">
    <location>
        <position position="168"/>
    </location>
    <ligand>
        <name>molybdate</name>
        <dbReference type="ChEBI" id="CHEBI:36264"/>
    </ligand>
</feature>
<evidence type="ECO:0000256" key="5">
    <source>
        <dbReference type="ARBA" id="ARBA00062515"/>
    </source>
</evidence>
<dbReference type="Gene3D" id="3.40.190.10">
    <property type="entry name" value="Periplasmic binding protein-like II"/>
    <property type="match status" value="2"/>
</dbReference>
<dbReference type="PIRSF" id="PIRSF004846">
    <property type="entry name" value="ModA"/>
    <property type="match status" value="1"/>
</dbReference>
<dbReference type="Proteomes" id="UP000032067">
    <property type="component" value="Unassembled WGS sequence"/>
</dbReference>
<evidence type="ECO:0000256" key="1">
    <source>
        <dbReference type="ARBA" id="ARBA00009175"/>
    </source>
</evidence>
<keyword evidence="2 6" id="KW-0500">Molybdenum</keyword>